<sequence length="77" mass="8390">MATARETKIETILKENFPSARLVCVSDVSGGCGAMFEIVIEAGEFASLSVLQQHRAVKKALRDEIKNMHGLTIKTKA</sequence>
<dbReference type="Pfam" id="PF01722">
    <property type="entry name" value="BolA"/>
    <property type="match status" value="1"/>
</dbReference>
<dbReference type="STRING" id="48269.A0A183MLS1"/>
<name>A0A183MLS1_9TREM</name>
<dbReference type="InterPro" id="IPR052275">
    <property type="entry name" value="Mt_Fe-S_assembly_factor"/>
</dbReference>
<dbReference type="InterPro" id="IPR036065">
    <property type="entry name" value="BolA-like_sf"/>
</dbReference>
<dbReference type="PANTHER" id="PTHR46188:SF1">
    <property type="entry name" value="BOLA-LIKE PROTEIN 3"/>
    <property type="match status" value="1"/>
</dbReference>
<comment type="similarity">
    <text evidence="1 2">Belongs to the BolA/IbaG family.</text>
</comment>
<dbReference type="AlphaFoldDB" id="A0A183MLS1"/>
<dbReference type="InterPro" id="IPR002634">
    <property type="entry name" value="BolA"/>
</dbReference>
<proteinExistence type="inferred from homology"/>
<dbReference type="PANTHER" id="PTHR46188">
    <property type="entry name" value="BOLA-LIKE PROTEIN 3"/>
    <property type="match status" value="1"/>
</dbReference>
<dbReference type="SUPFAM" id="SSF82657">
    <property type="entry name" value="BolA-like"/>
    <property type="match status" value="1"/>
</dbReference>
<dbReference type="Gene3D" id="3.30.300.90">
    <property type="entry name" value="BolA-like"/>
    <property type="match status" value="1"/>
</dbReference>
<dbReference type="Proteomes" id="UP000277204">
    <property type="component" value="Unassembled WGS sequence"/>
</dbReference>
<accession>A0A183MLS1</accession>
<evidence type="ECO:0000313" key="3">
    <source>
        <dbReference type="EMBL" id="VDP22677.1"/>
    </source>
</evidence>
<organism evidence="3 4">
    <name type="scientific">Schistosoma margrebowiei</name>
    <dbReference type="NCBI Taxonomy" id="48269"/>
    <lineage>
        <taxon>Eukaryota</taxon>
        <taxon>Metazoa</taxon>
        <taxon>Spiralia</taxon>
        <taxon>Lophotrochozoa</taxon>
        <taxon>Platyhelminthes</taxon>
        <taxon>Trematoda</taxon>
        <taxon>Digenea</taxon>
        <taxon>Strigeidida</taxon>
        <taxon>Schistosomatoidea</taxon>
        <taxon>Schistosomatidae</taxon>
        <taxon>Schistosoma</taxon>
    </lineage>
</organism>
<reference evidence="3 4" key="1">
    <citation type="submission" date="2018-11" db="EMBL/GenBank/DDBJ databases">
        <authorList>
            <consortium name="Pathogen Informatics"/>
        </authorList>
    </citation>
    <scope>NUCLEOTIDE SEQUENCE [LARGE SCALE GENOMIC DNA]</scope>
    <source>
        <strain evidence="3 4">Zambia</strain>
    </source>
</reference>
<dbReference type="PIRSF" id="PIRSF003113">
    <property type="entry name" value="BolA"/>
    <property type="match status" value="1"/>
</dbReference>
<evidence type="ECO:0000256" key="2">
    <source>
        <dbReference type="RuleBase" id="RU003860"/>
    </source>
</evidence>
<dbReference type="GO" id="GO:0005759">
    <property type="term" value="C:mitochondrial matrix"/>
    <property type="evidence" value="ECO:0007669"/>
    <property type="project" value="TreeGrafter"/>
</dbReference>
<keyword evidence="4" id="KW-1185">Reference proteome</keyword>
<evidence type="ECO:0000313" key="4">
    <source>
        <dbReference type="Proteomes" id="UP000277204"/>
    </source>
</evidence>
<gene>
    <name evidence="3" type="ORF">SMRZ_LOCUS16996</name>
</gene>
<dbReference type="EMBL" id="UZAI01017267">
    <property type="protein sequence ID" value="VDP22677.1"/>
    <property type="molecule type" value="Genomic_DNA"/>
</dbReference>
<evidence type="ECO:0000256" key="1">
    <source>
        <dbReference type="ARBA" id="ARBA00005578"/>
    </source>
</evidence>
<protein>
    <submittedName>
        <fullName evidence="3">Uncharacterized protein</fullName>
    </submittedName>
</protein>